<dbReference type="AlphaFoldDB" id="A0A1I0PKL8"/>
<feature type="transmembrane region" description="Helical" evidence="1">
    <location>
        <begin position="272"/>
        <end position="291"/>
    </location>
</feature>
<dbReference type="OrthoDB" id="253407at2157"/>
<feature type="transmembrane region" description="Helical" evidence="1">
    <location>
        <begin position="240"/>
        <end position="257"/>
    </location>
</feature>
<keyword evidence="1" id="KW-1133">Transmembrane helix</keyword>
<feature type="transmembrane region" description="Helical" evidence="1">
    <location>
        <begin position="121"/>
        <end position="140"/>
    </location>
</feature>
<reference evidence="2 3" key="1">
    <citation type="submission" date="2016-10" db="EMBL/GenBank/DDBJ databases">
        <authorList>
            <person name="de Groot N.N."/>
        </authorList>
    </citation>
    <scope>NUCLEOTIDE SEQUENCE [LARGE SCALE GENOMIC DNA]</scope>
    <source>
        <strain evidence="2 3">CGMCC 1.5337</strain>
    </source>
</reference>
<dbReference type="EMBL" id="FOJA01000001">
    <property type="protein sequence ID" value="SEW14977.1"/>
    <property type="molecule type" value="Genomic_DNA"/>
</dbReference>
<organism evidence="2 3">
    <name type="scientific">Halobacterium jilantaiense</name>
    <dbReference type="NCBI Taxonomy" id="355548"/>
    <lineage>
        <taxon>Archaea</taxon>
        <taxon>Methanobacteriati</taxon>
        <taxon>Methanobacteriota</taxon>
        <taxon>Stenosarchaea group</taxon>
        <taxon>Halobacteria</taxon>
        <taxon>Halobacteriales</taxon>
        <taxon>Halobacteriaceae</taxon>
        <taxon>Halobacterium</taxon>
    </lineage>
</organism>
<accession>A0A1I0PKL8</accession>
<keyword evidence="3" id="KW-1185">Reference proteome</keyword>
<dbReference type="RefSeq" id="WP_089668945.1">
    <property type="nucleotide sequence ID" value="NZ_FOJA01000001.1"/>
</dbReference>
<dbReference type="STRING" id="355548.SAMN04487945_1768"/>
<sequence length="294" mass="30245">MRDKAGGRVTGVVRGVERVPAGEVADDVRFDATHAVVLTVDTGEQRVRALEAWPNSGRASSRLARVIEAVGGGVDRPRSLTGETVVVQERDGVHRLAVAATETHHRTEPEGYRRAHSLTEVAVVAGALAGFLAALAVAAGSWPLGAVLAVAAAALLPVSLFADARRTDIGGWSPRPAPWALGGLVPVLNVAVAVAYLARKTVAIAGEGERTVWRDVLYGVVAAFAVGLALAAVELTSPVAAAVTVHAWALAPLAVYLDGGSVRHGDRRPNRAPWVAGAACVGGAGALVYLLKTA</sequence>
<proteinExistence type="predicted"/>
<protein>
    <submittedName>
        <fullName evidence="2">Uncharacterized protein</fullName>
    </submittedName>
</protein>
<feature type="transmembrane region" description="Helical" evidence="1">
    <location>
        <begin position="176"/>
        <end position="196"/>
    </location>
</feature>
<feature type="transmembrane region" description="Helical" evidence="1">
    <location>
        <begin position="216"/>
        <end position="233"/>
    </location>
</feature>
<keyword evidence="1" id="KW-0472">Membrane</keyword>
<dbReference type="Proteomes" id="UP000198518">
    <property type="component" value="Unassembled WGS sequence"/>
</dbReference>
<evidence type="ECO:0000313" key="2">
    <source>
        <dbReference type="EMBL" id="SEW14977.1"/>
    </source>
</evidence>
<evidence type="ECO:0000256" key="1">
    <source>
        <dbReference type="SAM" id="Phobius"/>
    </source>
</evidence>
<keyword evidence="1" id="KW-0812">Transmembrane</keyword>
<gene>
    <name evidence="2" type="ORF">SAMN04487945_1768</name>
</gene>
<evidence type="ECO:0000313" key="3">
    <source>
        <dbReference type="Proteomes" id="UP000198518"/>
    </source>
</evidence>
<name>A0A1I0PKL8_9EURY</name>